<evidence type="ECO:0000256" key="2">
    <source>
        <dbReference type="ARBA" id="ARBA00023002"/>
    </source>
</evidence>
<dbReference type="EMBL" id="QCXM01000002">
    <property type="protein sequence ID" value="PUT49054.1"/>
    <property type="molecule type" value="Genomic_DNA"/>
</dbReference>
<accession>A0A3A5L1T9</accession>
<keyword evidence="9" id="KW-1185">Reference proteome</keyword>
<reference evidence="8 11" key="2">
    <citation type="submission" date="2018-04" db="EMBL/GenBank/DDBJ databases">
        <title>Whole genome sequence comparison of clinical and drinking water Legionella pneumophila isolates.</title>
        <authorList>
            <person name="Garner E."/>
        </authorList>
    </citation>
    <scope>NUCLEOTIDE SEQUENCE [LARGE SCALE GENOMIC DNA]</scope>
    <source>
        <strain evidence="8 11">WH02</strain>
    </source>
</reference>
<dbReference type="NCBIfam" id="TIGR00357">
    <property type="entry name" value="peptide-methionine (R)-S-oxide reductase MsrB"/>
    <property type="match status" value="1"/>
</dbReference>
<evidence type="ECO:0000259" key="5">
    <source>
        <dbReference type="PROSITE" id="PS51790"/>
    </source>
</evidence>
<dbReference type="InterPro" id="IPR002579">
    <property type="entry name" value="Met_Sox_Rdtase_MsrB_dom"/>
</dbReference>
<protein>
    <recommendedName>
        <fullName evidence="1">peptide-methionine (R)-S-oxide reductase</fullName>
        <ecNumber evidence="1">1.8.4.12</ecNumber>
    </recommendedName>
</protein>
<comment type="catalytic activity">
    <reaction evidence="3">
        <text>L-methionyl-[protein] + [thioredoxin]-disulfide + H2O = L-methionyl-(R)-S-oxide-[protein] + [thioredoxin]-dithiol</text>
        <dbReference type="Rhea" id="RHEA:24164"/>
        <dbReference type="Rhea" id="RHEA-COMP:10698"/>
        <dbReference type="Rhea" id="RHEA-COMP:10700"/>
        <dbReference type="Rhea" id="RHEA-COMP:12313"/>
        <dbReference type="Rhea" id="RHEA-COMP:12314"/>
        <dbReference type="ChEBI" id="CHEBI:15377"/>
        <dbReference type="ChEBI" id="CHEBI:16044"/>
        <dbReference type="ChEBI" id="CHEBI:29950"/>
        <dbReference type="ChEBI" id="CHEBI:45764"/>
        <dbReference type="ChEBI" id="CHEBI:50058"/>
        <dbReference type="EC" id="1.8.4.12"/>
    </reaction>
</comment>
<name>A0A3A5L1T9_9GAMM</name>
<evidence type="ECO:0000313" key="6">
    <source>
        <dbReference type="EMBL" id="PUT49054.1"/>
    </source>
</evidence>
<dbReference type="Proteomes" id="UP000306421">
    <property type="component" value="Unassembled WGS sequence"/>
</dbReference>
<dbReference type="Gene3D" id="2.170.150.20">
    <property type="entry name" value="Peptide methionine sulfoxide reductase"/>
    <property type="match status" value="1"/>
</dbReference>
<dbReference type="EMBL" id="QFGG01000002">
    <property type="protein sequence ID" value="TID45819.1"/>
    <property type="molecule type" value="Genomic_DNA"/>
</dbReference>
<dbReference type="GO" id="GO:0005737">
    <property type="term" value="C:cytoplasm"/>
    <property type="evidence" value="ECO:0007669"/>
    <property type="project" value="TreeGrafter"/>
</dbReference>
<dbReference type="SUPFAM" id="SSF51316">
    <property type="entry name" value="Mss4-like"/>
    <property type="match status" value="1"/>
</dbReference>
<evidence type="ECO:0000313" key="9">
    <source>
        <dbReference type="Proteomes" id="UP000251035"/>
    </source>
</evidence>
<feature type="chain" id="PRO_5044588090" description="peptide-methionine (R)-S-oxide reductase" evidence="4">
    <location>
        <begin position="20"/>
        <end position="165"/>
    </location>
</feature>
<evidence type="ECO:0000313" key="10">
    <source>
        <dbReference type="Proteomes" id="UP000270757"/>
    </source>
</evidence>
<dbReference type="GO" id="GO:0030091">
    <property type="term" value="P:protein repair"/>
    <property type="evidence" value="ECO:0007669"/>
    <property type="project" value="InterPro"/>
</dbReference>
<evidence type="ECO:0000313" key="7">
    <source>
        <dbReference type="EMBL" id="RJT44680.1"/>
    </source>
</evidence>
<evidence type="ECO:0000256" key="3">
    <source>
        <dbReference type="ARBA" id="ARBA00048488"/>
    </source>
</evidence>
<dbReference type="PANTHER" id="PTHR10173:SF59">
    <property type="entry name" value="PEPTIDE METHIONINE SULFOXIDE REDUCTASE MSRA_MSRB"/>
    <property type="match status" value="1"/>
</dbReference>
<evidence type="ECO:0000313" key="8">
    <source>
        <dbReference type="EMBL" id="TID45819.1"/>
    </source>
</evidence>
<feature type="domain" description="MsrB" evidence="5">
    <location>
        <begin position="25"/>
        <end position="148"/>
    </location>
</feature>
<dbReference type="RefSeq" id="WP_108291274.1">
    <property type="nucleotide sequence ID" value="NZ_CAAAIR010000004.1"/>
</dbReference>
<dbReference type="EMBL" id="QZWB01000014">
    <property type="protein sequence ID" value="RJT44680.1"/>
    <property type="molecule type" value="Genomic_DNA"/>
</dbReference>
<dbReference type="Proteomes" id="UP000270757">
    <property type="component" value="Unassembled WGS sequence"/>
</dbReference>
<evidence type="ECO:0000256" key="4">
    <source>
        <dbReference type="SAM" id="SignalP"/>
    </source>
</evidence>
<dbReference type="AlphaFoldDB" id="A0A3A5L1T9"/>
<dbReference type="Proteomes" id="UP000251035">
    <property type="component" value="Unassembled WGS sequence"/>
</dbReference>
<reference evidence="7 10" key="3">
    <citation type="submission" date="2018-09" db="EMBL/GenBank/DDBJ databases">
        <title>Draft genome sequences of Legionella taurinensis isolated from water samples.</title>
        <authorList>
            <person name="Chakeri A."/>
            <person name="Allerberger F."/>
            <person name="Kundi M."/>
            <person name="Ruppitsch W."/>
            <person name="Schmid D."/>
        </authorList>
    </citation>
    <scope>NUCLEOTIDE SEQUENCE [LARGE SCALE GENOMIC DNA]</scope>
    <source>
        <strain evidence="7 10">4570-18-6</strain>
    </source>
</reference>
<gene>
    <name evidence="7" type="primary">msrB</name>
    <name evidence="7" type="ORF">D6J04_12000</name>
    <name evidence="6" type="ORF">DB745_03335</name>
    <name evidence="8" type="ORF">DIZ81_03335</name>
</gene>
<dbReference type="PANTHER" id="PTHR10173">
    <property type="entry name" value="METHIONINE SULFOXIDE REDUCTASE"/>
    <property type="match status" value="1"/>
</dbReference>
<dbReference type="OrthoDB" id="4174719at2"/>
<dbReference type="GO" id="GO:0033743">
    <property type="term" value="F:peptide-methionine (R)-S-oxide reductase activity"/>
    <property type="evidence" value="ECO:0007669"/>
    <property type="project" value="UniProtKB-EC"/>
</dbReference>
<evidence type="ECO:0000313" key="11">
    <source>
        <dbReference type="Proteomes" id="UP000306421"/>
    </source>
</evidence>
<dbReference type="FunFam" id="2.170.150.20:FF:000003">
    <property type="entry name" value="Peptide methionine sulfoxide reductase MsrB"/>
    <property type="match status" value="1"/>
</dbReference>
<evidence type="ECO:0000256" key="1">
    <source>
        <dbReference type="ARBA" id="ARBA00012499"/>
    </source>
</evidence>
<dbReference type="InterPro" id="IPR011057">
    <property type="entry name" value="Mss4-like_sf"/>
</dbReference>
<dbReference type="GeneID" id="48945985"/>
<proteinExistence type="predicted"/>
<dbReference type="EC" id="1.8.4.12" evidence="1"/>
<dbReference type="InterPro" id="IPR028427">
    <property type="entry name" value="Met_Sox_Rdtase_MsrB"/>
</dbReference>
<reference evidence="6 9" key="1">
    <citation type="submission" date="2018-04" db="EMBL/GenBank/DDBJ databases">
        <title>Whole genome sequence comparison of clinical and drinking water Legionella pneumophila isolates associated with the Flint Water Crisis.</title>
        <authorList>
            <person name="Garner E."/>
            <person name="Brown C."/>
            <person name="Schwake O."/>
            <person name="Coil D."/>
            <person name="Jospin G."/>
            <person name="Eisen J."/>
            <person name="Edwards M."/>
            <person name="Pruden A."/>
        </authorList>
    </citation>
    <scope>NUCLEOTIDE SEQUENCE [LARGE SCALE GENOMIC DNA]</scope>
    <source>
        <strain evidence="6 9">Genessee03</strain>
    </source>
</reference>
<comment type="caution">
    <text evidence="7">The sequence shown here is derived from an EMBL/GenBank/DDBJ whole genome shotgun (WGS) entry which is preliminary data.</text>
</comment>
<keyword evidence="2 7" id="KW-0560">Oxidoreductase</keyword>
<dbReference type="PROSITE" id="PS51790">
    <property type="entry name" value="MSRB"/>
    <property type="match status" value="1"/>
</dbReference>
<keyword evidence="4" id="KW-0732">Signal</keyword>
<feature type="signal peptide" evidence="4">
    <location>
        <begin position="1"/>
        <end position="19"/>
    </location>
</feature>
<dbReference type="Pfam" id="PF01641">
    <property type="entry name" value="SelR"/>
    <property type="match status" value="1"/>
</dbReference>
<sequence length="165" mass="18702">MSTIKPLLLLLLATSVALAAPSFDKASRLKQLTPLQYQVTQENATEKAFDNAYWNNKAEGIYVDVVSGEPLFSSTDQYDSGTGWPSFTKPISSETVVLTKERSWLFFQRTEVRSRYGDSHLGHVFDDGPQPTGLRYCMNSAALRFIPKQDMEKEGYGQYLYLFKH</sequence>
<dbReference type="GO" id="GO:0006979">
    <property type="term" value="P:response to oxidative stress"/>
    <property type="evidence" value="ECO:0007669"/>
    <property type="project" value="InterPro"/>
</dbReference>
<organism evidence="7 10">
    <name type="scientific">Legionella taurinensis</name>
    <dbReference type="NCBI Taxonomy" id="70611"/>
    <lineage>
        <taxon>Bacteria</taxon>
        <taxon>Pseudomonadati</taxon>
        <taxon>Pseudomonadota</taxon>
        <taxon>Gammaproteobacteria</taxon>
        <taxon>Legionellales</taxon>
        <taxon>Legionellaceae</taxon>
        <taxon>Legionella</taxon>
    </lineage>
</organism>